<proteinExistence type="predicted"/>
<dbReference type="RefSeq" id="WP_108941889.1">
    <property type="nucleotide sequence ID" value="NZ_BAAADH010000070.1"/>
</dbReference>
<evidence type="ECO:0000313" key="1">
    <source>
        <dbReference type="EMBL" id="GJE66359.1"/>
    </source>
</evidence>
<reference evidence="1" key="1">
    <citation type="journal article" date="2021" name="Front. Microbiol.">
        <title>Comprehensive Comparative Genomics and Phenotyping of Methylobacterium Species.</title>
        <authorList>
            <person name="Alessa O."/>
            <person name="Ogura Y."/>
            <person name="Fujitani Y."/>
            <person name="Takami H."/>
            <person name="Hayashi T."/>
            <person name="Sahin N."/>
            <person name="Tani A."/>
        </authorList>
    </citation>
    <scope>NUCLEOTIDE SEQUENCE</scope>
    <source>
        <strain evidence="1">NBRC 15686</strain>
    </source>
</reference>
<dbReference type="EMBL" id="BPRC01000013">
    <property type="protein sequence ID" value="GJE66359.1"/>
    <property type="molecule type" value="Genomic_DNA"/>
</dbReference>
<gene>
    <name evidence="1" type="ORF">LNAOJCKE_3578</name>
</gene>
<protein>
    <submittedName>
        <fullName evidence="1">Uncharacterized protein</fullName>
    </submittedName>
</protein>
<name>A0ABQ4UGC2_9HYPH</name>
<organism evidence="1 2">
    <name type="scientific">Methylorubrum aminovorans</name>
    <dbReference type="NCBI Taxonomy" id="269069"/>
    <lineage>
        <taxon>Bacteria</taxon>
        <taxon>Pseudomonadati</taxon>
        <taxon>Pseudomonadota</taxon>
        <taxon>Alphaproteobacteria</taxon>
        <taxon>Hyphomicrobiales</taxon>
        <taxon>Methylobacteriaceae</taxon>
        <taxon>Methylorubrum</taxon>
    </lineage>
</organism>
<reference evidence="1" key="2">
    <citation type="submission" date="2021-08" db="EMBL/GenBank/DDBJ databases">
        <authorList>
            <person name="Tani A."/>
            <person name="Ola A."/>
            <person name="Ogura Y."/>
            <person name="Katsura K."/>
            <person name="Hayashi T."/>
        </authorList>
    </citation>
    <scope>NUCLEOTIDE SEQUENCE</scope>
    <source>
        <strain evidence="1">NBRC 15686</strain>
    </source>
</reference>
<sequence>MISLALLAAVAAGAVNIALVTLVANRLGPKAGTASAGEFAAIGGAAPTAQRGAVKVGNENLSPLAVRRAA</sequence>
<accession>A0ABQ4UGC2</accession>
<keyword evidence="2" id="KW-1185">Reference proteome</keyword>
<dbReference type="Proteomes" id="UP001055039">
    <property type="component" value="Unassembled WGS sequence"/>
</dbReference>
<evidence type="ECO:0000313" key="2">
    <source>
        <dbReference type="Proteomes" id="UP001055039"/>
    </source>
</evidence>
<comment type="caution">
    <text evidence="1">The sequence shown here is derived from an EMBL/GenBank/DDBJ whole genome shotgun (WGS) entry which is preliminary data.</text>
</comment>